<gene>
    <name evidence="3" type="ORF">GCM10011588_57070</name>
</gene>
<keyword evidence="2" id="KW-0812">Transmembrane</keyword>
<keyword evidence="2" id="KW-1133">Transmembrane helix</keyword>
<proteinExistence type="predicted"/>
<dbReference type="AlphaFoldDB" id="A0A917RUV2"/>
<feature type="compositionally biased region" description="Polar residues" evidence="1">
    <location>
        <begin position="1"/>
        <end position="12"/>
    </location>
</feature>
<organism evidence="3 4">
    <name type="scientific">Nocardia jinanensis</name>
    <dbReference type="NCBI Taxonomy" id="382504"/>
    <lineage>
        <taxon>Bacteria</taxon>
        <taxon>Bacillati</taxon>
        <taxon>Actinomycetota</taxon>
        <taxon>Actinomycetes</taxon>
        <taxon>Mycobacteriales</taxon>
        <taxon>Nocardiaceae</taxon>
        <taxon>Nocardia</taxon>
    </lineage>
</organism>
<evidence type="ECO:0000256" key="1">
    <source>
        <dbReference type="SAM" id="MobiDB-lite"/>
    </source>
</evidence>
<dbReference type="RefSeq" id="WP_058856945.1">
    <property type="nucleotide sequence ID" value="NZ_BMMH01000016.1"/>
</dbReference>
<evidence type="ECO:0000313" key="3">
    <source>
        <dbReference type="EMBL" id="GGL34958.1"/>
    </source>
</evidence>
<feature type="transmembrane region" description="Helical" evidence="2">
    <location>
        <begin position="170"/>
        <end position="192"/>
    </location>
</feature>
<feature type="transmembrane region" description="Helical" evidence="2">
    <location>
        <begin position="100"/>
        <end position="119"/>
    </location>
</feature>
<name>A0A917RUV2_9NOCA</name>
<feature type="compositionally biased region" description="Basic and acidic residues" evidence="1">
    <location>
        <begin position="38"/>
        <end position="56"/>
    </location>
</feature>
<reference evidence="3" key="1">
    <citation type="journal article" date="2014" name="Int. J. Syst. Evol. Microbiol.">
        <title>Complete genome sequence of Corynebacterium casei LMG S-19264T (=DSM 44701T), isolated from a smear-ripened cheese.</title>
        <authorList>
            <consortium name="US DOE Joint Genome Institute (JGI-PGF)"/>
            <person name="Walter F."/>
            <person name="Albersmeier A."/>
            <person name="Kalinowski J."/>
            <person name="Ruckert C."/>
        </authorList>
    </citation>
    <scope>NUCLEOTIDE SEQUENCE</scope>
    <source>
        <strain evidence="3">CGMCC 4.3508</strain>
    </source>
</reference>
<comment type="caution">
    <text evidence="3">The sequence shown here is derived from an EMBL/GenBank/DDBJ whole genome shotgun (WGS) entry which is preliminary data.</text>
</comment>
<evidence type="ECO:0000256" key="2">
    <source>
        <dbReference type="SAM" id="Phobius"/>
    </source>
</evidence>
<evidence type="ECO:0000313" key="4">
    <source>
        <dbReference type="Proteomes" id="UP000638263"/>
    </source>
</evidence>
<protein>
    <submittedName>
        <fullName evidence="3">Uncharacterized protein</fullName>
    </submittedName>
</protein>
<reference evidence="3" key="2">
    <citation type="submission" date="2020-09" db="EMBL/GenBank/DDBJ databases">
        <authorList>
            <person name="Sun Q."/>
            <person name="Zhou Y."/>
        </authorList>
    </citation>
    <scope>NUCLEOTIDE SEQUENCE</scope>
    <source>
        <strain evidence="3">CGMCC 4.3508</strain>
    </source>
</reference>
<keyword evidence="4" id="KW-1185">Reference proteome</keyword>
<sequence length="199" mass="20818">MTTGVDKSTAAQSRAPDADTDTRPGKAPAKVLPGRAAAPERSDGRPERVRRDDGPRWRPGRWGRSLPVSLFAVMLTPVAIGIAANSAVTGGRWWDTGDRWLSPAQSVLGAVLLLVVAGLAMYEPAAGVVAGVVWGIAPAVVQIVAPRETYRLISASPGLPADLARALHTWLSSGVVLVFGVLLAGIGIIAALRRRRLPG</sequence>
<dbReference type="EMBL" id="BMMH01000016">
    <property type="protein sequence ID" value="GGL34958.1"/>
    <property type="molecule type" value="Genomic_DNA"/>
</dbReference>
<feature type="transmembrane region" description="Helical" evidence="2">
    <location>
        <begin position="126"/>
        <end position="145"/>
    </location>
</feature>
<dbReference type="Proteomes" id="UP000638263">
    <property type="component" value="Unassembled WGS sequence"/>
</dbReference>
<feature type="region of interest" description="Disordered" evidence="1">
    <location>
        <begin position="1"/>
        <end position="58"/>
    </location>
</feature>
<accession>A0A917RUV2</accession>
<feature type="transmembrane region" description="Helical" evidence="2">
    <location>
        <begin position="66"/>
        <end position="88"/>
    </location>
</feature>
<keyword evidence="2" id="KW-0472">Membrane</keyword>